<feature type="non-terminal residue" evidence="1">
    <location>
        <position position="87"/>
    </location>
</feature>
<sequence length="87" mass="10213">TVTLSFQKKYVHGFWVCVYMIVTAVNNGRVEVCIEYQNKIKDMVRVQMKKFCHNYDADIQVMKVEIEKLMYTNSCLQPVVELTDARS</sequence>
<dbReference type="EMBL" id="HACG01052203">
    <property type="protein sequence ID" value="CEK99074.1"/>
    <property type="molecule type" value="Transcribed_RNA"/>
</dbReference>
<proteinExistence type="predicted"/>
<accession>A0A0B7C0U2</accession>
<name>A0A0B7C0U2_9EUPU</name>
<dbReference type="AlphaFoldDB" id="A0A0B7C0U2"/>
<evidence type="ECO:0000313" key="1">
    <source>
        <dbReference type="EMBL" id="CEK99074.1"/>
    </source>
</evidence>
<organism evidence="1">
    <name type="scientific">Arion vulgaris</name>
    <dbReference type="NCBI Taxonomy" id="1028688"/>
    <lineage>
        <taxon>Eukaryota</taxon>
        <taxon>Metazoa</taxon>
        <taxon>Spiralia</taxon>
        <taxon>Lophotrochozoa</taxon>
        <taxon>Mollusca</taxon>
        <taxon>Gastropoda</taxon>
        <taxon>Heterobranchia</taxon>
        <taxon>Euthyneura</taxon>
        <taxon>Panpulmonata</taxon>
        <taxon>Eupulmonata</taxon>
        <taxon>Stylommatophora</taxon>
        <taxon>Helicina</taxon>
        <taxon>Arionoidea</taxon>
        <taxon>Arionidae</taxon>
        <taxon>Arion</taxon>
    </lineage>
</organism>
<protein>
    <submittedName>
        <fullName evidence="1">Uncharacterized protein</fullName>
    </submittedName>
</protein>
<gene>
    <name evidence="1" type="primary">ORF220331</name>
</gene>
<feature type="non-terminal residue" evidence="1">
    <location>
        <position position="1"/>
    </location>
</feature>
<reference evidence="1" key="1">
    <citation type="submission" date="2014-12" db="EMBL/GenBank/DDBJ databases">
        <title>Insight into the proteome of Arion vulgaris.</title>
        <authorList>
            <person name="Aradska J."/>
            <person name="Bulat T."/>
            <person name="Smidak R."/>
            <person name="Sarate P."/>
            <person name="Gangsoo J."/>
            <person name="Sialana F."/>
            <person name="Bilban M."/>
            <person name="Lubec G."/>
        </authorList>
    </citation>
    <scope>NUCLEOTIDE SEQUENCE</scope>
    <source>
        <tissue evidence="1">Skin</tissue>
    </source>
</reference>